<name>A0A975TAJ0_9NOST</name>
<dbReference type="AlphaFoldDB" id="A0A975TAJ0"/>
<gene>
    <name evidence="1" type="ORF">B6N60_03950</name>
</gene>
<evidence type="ECO:0000313" key="1">
    <source>
        <dbReference type="EMBL" id="QXE25236.1"/>
    </source>
</evidence>
<keyword evidence="2" id="KW-1185">Reference proteome</keyword>
<evidence type="ECO:0000313" key="2">
    <source>
        <dbReference type="Proteomes" id="UP000683511"/>
    </source>
</evidence>
<dbReference type="EMBL" id="CP021056">
    <property type="protein sequence ID" value="QXE25236.1"/>
    <property type="molecule type" value="Genomic_DNA"/>
</dbReference>
<proteinExistence type="predicted"/>
<dbReference type="KEGG" id="rsin:B6N60_03950"/>
<dbReference type="Proteomes" id="UP000683511">
    <property type="component" value="Chromosome"/>
</dbReference>
<reference evidence="1" key="1">
    <citation type="submission" date="2017-04" db="EMBL/GenBank/DDBJ databases">
        <title>Genome deletions in a multicellular cyanobacterial endosymbiont for morphological adaptation in marine diatoms.</title>
        <authorList>
            <person name="Wang Y."/>
            <person name="Gao H."/>
            <person name="Li R."/>
            <person name="Xu X."/>
        </authorList>
    </citation>
    <scope>NUCLEOTIDE SEQUENCE</scope>
    <source>
        <strain evidence="1">FACHB 800</strain>
    </source>
</reference>
<dbReference type="RefSeq" id="WP_190603487.1">
    <property type="nucleotide sequence ID" value="NZ_CP021056.1"/>
</dbReference>
<protein>
    <submittedName>
        <fullName evidence="1">Uncharacterized protein</fullName>
    </submittedName>
</protein>
<accession>A0A975TAJ0</accession>
<organism evidence="1 2">
    <name type="scientific">Richelia sinica FACHB-800</name>
    <dbReference type="NCBI Taxonomy" id="1357546"/>
    <lineage>
        <taxon>Bacteria</taxon>
        <taxon>Bacillati</taxon>
        <taxon>Cyanobacteriota</taxon>
        <taxon>Cyanophyceae</taxon>
        <taxon>Nostocales</taxon>
        <taxon>Nostocaceae</taxon>
        <taxon>Richelia</taxon>
    </lineage>
</organism>
<sequence length="75" mass="8219">MVGTGTGCKISLLGVIQWLQTYQGTGSWKVFWDLGFILISLEIAISNSASFFHSSSVVMEILINGTSEICQNFLE</sequence>